<evidence type="ECO:0000256" key="4">
    <source>
        <dbReference type="ARBA" id="ARBA00023242"/>
    </source>
</evidence>
<accession>A0A8E0RZK6</accession>
<organism evidence="6 7">
    <name type="scientific">Fasciolopsis buskii</name>
    <dbReference type="NCBI Taxonomy" id="27845"/>
    <lineage>
        <taxon>Eukaryota</taxon>
        <taxon>Metazoa</taxon>
        <taxon>Spiralia</taxon>
        <taxon>Lophotrochozoa</taxon>
        <taxon>Platyhelminthes</taxon>
        <taxon>Trematoda</taxon>
        <taxon>Digenea</taxon>
        <taxon>Plagiorchiida</taxon>
        <taxon>Echinostomata</taxon>
        <taxon>Echinostomatoidea</taxon>
        <taxon>Fasciolidae</taxon>
        <taxon>Fasciolopsis</taxon>
    </lineage>
</organism>
<dbReference type="PANTHER" id="PTHR11225">
    <property type="entry name" value="NUCLEAR PORE COMPLEX PROTEIN NUP93 NUCLEOPORIN NUP93 DEAD EYE PROTEIN"/>
    <property type="match status" value="1"/>
</dbReference>
<name>A0A8E0RZK6_9TREM</name>
<reference evidence="6" key="1">
    <citation type="submission" date="2019-05" db="EMBL/GenBank/DDBJ databases">
        <title>Annotation for the trematode Fasciolopsis buski.</title>
        <authorList>
            <person name="Choi Y.-J."/>
        </authorList>
    </citation>
    <scope>NUCLEOTIDE SEQUENCE</scope>
    <source>
        <strain evidence="6">HT</strain>
        <tissue evidence="6">Whole worm</tissue>
    </source>
</reference>
<dbReference type="InterPro" id="IPR007231">
    <property type="entry name" value="Nucleoporin_int_Nup93/Nic96"/>
</dbReference>
<evidence type="ECO:0000313" key="6">
    <source>
        <dbReference type="EMBL" id="KAA0193825.1"/>
    </source>
</evidence>
<keyword evidence="4 5" id="KW-0539">Nucleus</keyword>
<sequence length="267" mass="29615">MRSLGSFFKPGAIARYCRNAEELRDTVGAVANVVESRGQLLDAVSLYQLAANCRPRTQSYYQIAAGIMNYLLTDLVAPDSSGTMSQTFTRAIGRPNREEVLRLATQLAQRLRESGPYSSNGLDQSTQESPSGIRTLFYLLDLAAFFDLVETEQWQTAMDHMDQLGLFPSNAKPAHIDAKINLFTQLPDCIRHPLPTALLALMRCLVAIATKHMCSSGSPKNIETGADLTLTTIRNRAKALVTYVGRIPFRLPGDIYARLTQMHMELM</sequence>
<dbReference type="OrthoDB" id="1918363at2759"/>
<comment type="subcellular location">
    <subcellularLocation>
        <location evidence="1 5">Nucleus</location>
        <location evidence="1 5">Nuclear pore complex</location>
    </subcellularLocation>
</comment>
<comment type="caution">
    <text evidence="6">The sequence shown here is derived from an EMBL/GenBank/DDBJ whole genome shotgun (WGS) entry which is preliminary data.</text>
</comment>
<dbReference type="Proteomes" id="UP000728185">
    <property type="component" value="Unassembled WGS sequence"/>
</dbReference>
<dbReference type="GO" id="GO:0017056">
    <property type="term" value="F:structural constituent of nuclear pore"/>
    <property type="evidence" value="ECO:0007669"/>
    <property type="project" value="InterPro"/>
</dbReference>
<evidence type="ECO:0000256" key="2">
    <source>
        <dbReference type="ARBA" id="ARBA00010186"/>
    </source>
</evidence>
<keyword evidence="3 5" id="KW-0906">Nuclear pore complex</keyword>
<evidence type="ECO:0000313" key="7">
    <source>
        <dbReference type="Proteomes" id="UP000728185"/>
    </source>
</evidence>
<dbReference type="GO" id="GO:0005643">
    <property type="term" value="C:nuclear pore"/>
    <property type="evidence" value="ECO:0007669"/>
    <property type="project" value="UniProtKB-SubCell"/>
</dbReference>
<keyword evidence="5" id="KW-0811">Translocation</keyword>
<dbReference type="GO" id="GO:0006606">
    <property type="term" value="P:protein import into nucleus"/>
    <property type="evidence" value="ECO:0007669"/>
    <property type="project" value="TreeGrafter"/>
</dbReference>
<keyword evidence="7" id="KW-1185">Reference proteome</keyword>
<keyword evidence="5" id="KW-0813">Transport</keyword>
<dbReference type="AlphaFoldDB" id="A0A8E0RZK6"/>
<keyword evidence="5" id="KW-0653">Protein transport</keyword>
<evidence type="ECO:0000256" key="5">
    <source>
        <dbReference type="RuleBase" id="RU364035"/>
    </source>
</evidence>
<dbReference type="EMBL" id="LUCM01004784">
    <property type="protein sequence ID" value="KAA0193825.1"/>
    <property type="molecule type" value="Genomic_DNA"/>
</dbReference>
<dbReference type="GO" id="GO:0016973">
    <property type="term" value="P:poly(A)+ mRNA export from nucleus"/>
    <property type="evidence" value="ECO:0007669"/>
    <property type="project" value="TreeGrafter"/>
</dbReference>
<dbReference type="Pfam" id="PF04097">
    <property type="entry name" value="Nic96"/>
    <property type="match status" value="1"/>
</dbReference>
<keyword evidence="5" id="KW-0509">mRNA transport</keyword>
<evidence type="ECO:0000256" key="3">
    <source>
        <dbReference type="ARBA" id="ARBA00023132"/>
    </source>
</evidence>
<gene>
    <name evidence="6" type="ORF">FBUS_05476</name>
</gene>
<protein>
    <recommendedName>
        <fullName evidence="5">Nuclear pore protein</fullName>
    </recommendedName>
</protein>
<dbReference type="PANTHER" id="PTHR11225:SF4">
    <property type="entry name" value="NUCLEAR PORE COMPLEX PROTEIN NUP93"/>
    <property type="match status" value="1"/>
</dbReference>
<evidence type="ECO:0000256" key="1">
    <source>
        <dbReference type="ARBA" id="ARBA00004567"/>
    </source>
</evidence>
<comment type="similarity">
    <text evidence="2 5">Belongs to the nucleoporin interacting component (NIC) family.</text>
</comment>
<keyword evidence="5" id="KW-0472">Membrane</keyword>
<proteinExistence type="inferred from homology"/>